<dbReference type="InterPro" id="IPR001753">
    <property type="entry name" value="Enoyl-CoA_hydra/iso"/>
</dbReference>
<dbReference type="EMBL" id="NCXO01000049">
    <property type="protein sequence ID" value="OSC30311.1"/>
    <property type="molecule type" value="Genomic_DNA"/>
</dbReference>
<dbReference type="AlphaFoldDB" id="A0A7I7SIM3"/>
<dbReference type="Gene3D" id="3.90.226.10">
    <property type="entry name" value="2-enoyl-CoA Hydratase, Chain A, domain 1"/>
    <property type="match status" value="1"/>
</dbReference>
<protein>
    <recommendedName>
        <fullName evidence="10">Enoyl-CoA hydratase EchA19</fullName>
    </recommendedName>
</protein>
<evidence type="ECO:0000256" key="6">
    <source>
        <dbReference type="ARBA" id="ARBA00023239"/>
    </source>
</evidence>
<dbReference type="PANTHER" id="PTHR11941:SF169">
    <property type="entry name" value="(7AS)-7A-METHYL-1,5-DIOXO-2,3,5,6,7,7A-HEXAHYDRO-1H-INDENE-CARBOXYL-COA HYDROLASE"/>
    <property type="match status" value="1"/>
</dbReference>
<dbReference type="GO" id="GO:0016829">
    <property type="term" value="F:lyase activity"/>
    <property type="evidence" value="ECO:0007669"/>
    <property type="project" value="UniProtKB-KW"/>
</dbReference>
<dbReference type="FunFam" id="3.90.226.10:FF:000042">
    <property type="entry name" value="Enoyl-CoA hydratase EchA1"/>
    <property type="match status" value="1"/>
</dbReference>
<dbReference type="InterPro" id="IPR029045">
    <property type="entry name" value="ClpP/crotonase-like_dom_sf"/>
</dbReference>
<evidence type="ECO:0000313" key="11">
    <source>
        <dbReference type="EMBL" id="OSC30311.1"/>
    </source>
</evidence>
<dbReference type="Pfam" id="PF00378">
    <property type="entry name" value="ECH_1"/>
    <property type="match status" value="1"/>
</dbReference>
<dbReference type="GO" id="GO:0008203">
    <property type="term" value="P:cholesterol metabolic process"/>
    <property type="evidence" value="ECO:0007669"/>
    <property type="project" value="UniProtKB-KW"/>
</dbReference>
<dbReference type="Proteomes" id="UP000193577">
    <property type="component" value="Unassembled WGS sequence"/>
</dbReference>
<comment type="similarity">
    <text evidence="1">Belongs to the enoyl-CoA hydratase/isomerase family.</text>
</comment>
<evidence type="ECO:0000256" key="1">
    <source>
        <dbReference type="ARBA" id="ARBA00005254"/>
    </source>
</evidence>
<dbReference type="InterPro" id="IPR014748">
    <property type="entry name" value="Enoyl-CoA_hydra_C"/>
</dbReference>
<evidence type="ECO:0000313" key="12">
    <source>
        <dbReference type="Proteomes" id="UP000193577"/>
    </source>
</evidence>
<comment type="pathway">
    <text evidence="7">Steroid metabolism; cholesterol degradation.</text>
</comment>
<accession>A0A7I7SIM3</accession>
<dbReference type="GO" id="GO:0006635">
    <property type="term" value="P:fatty acid beta-oxidation"/>
    <property type="evidence" value="ECO:0007669"/>
    <property type="project" value="TreeGrafter"/>
</dbReference>
<evidence type="ECO:0000256" key="4">
    <source>
        <dbReference type="ARBA" id="ARBA00023166"/>
    </source>
</evidence>
<reference evidence="11 12" key="1">
    <citation type="submission" date="2017-04" db="EMBL/GenBank/DDBJ databases">
        <title>The new phylogeny of genus Mycobacterium.</title>
        <authorList>
            <person name="Tortoli E."/>
            <person name="Trovato A."/>
            <person name="Cirillo D.M."/>
        </authorList>
    </citation>
    <scope>NUCLEOTIDE SEQUENCE [LARGE SCALE GENOMIC DNA]</scope>
    <source>
        <strain evidence="11 12">KCTC 19819</strain>
    </source>
</reference>
<keyword evidence="2" id="KW-0153">Cholesterol metabolism</keyword>
<comment type="catalytic activity">
    <reaction evidence="8">
        <text>(22E)-3-oxochola-4,22-dien-24-oyl-CoA + H2O = (22R)-hydroxy-3-oxo-chol-4-ene-24-oyl-CoA</text>
        <dbReference type="Rhea" id="RHEA:72575"/>
        <dbReference type="ChEBI" id="CHEBI:15377"/>
        <dbReference type="ChEBI" id="CHEBI:136759"/>
        <dbReference type="ChEBI" id="CHEBI:192383"/>
    </reaction>
</comment>
<comment type="caution">
    <text evidence="11">The sequence shown here is derived from an EMBL/GenBank/DDBJ whole genome shotgun (WGS) entry which is preliminary data.</text>
</comment>
<proteinExistence type="inferred from homology"/>
<sequence>MGETHALVEQRGHTLIVTLNRPEARNALSSEMMAIMVEAWDRADADDDIRSVILTGAGGYFCAGMDLKTAKAKPPGDSFKDGSYDPSRIDALLKGRRLKKPLIAAVEGPAIAGGTEILQGTDIRVAGQSAKFGISEARWSLYPMGGSAVRLVRQIPYTLAADLLLTGRHISAAEAHTMGLIGYVVPDGQALEKALAIAEQINANGPLAVQAMLRTIRETEGMAENDAFALDTRIGIEVFLSDDAKEGPRAFAEKRPAQFKGR</sequence>
<keyword evidence="12" id="KW-1185">Reference proteome</keyword>
<evidence type="ECO:0000256" key="10">
    <source>
        <dbReference type="ARBA" id="ARBA00068722"/>
    </source>
</evidence>
<evidence type="ECO:0000256" key="2">
    <source>
        <dbReference type="ARBA" id="ARBA00022548"/>
    </source>
</evidence>
<keyword evidence="6" id="KW-0456">Lyase</keyword>
<dbReference type="PANTHER" id="PTHR11941">
    <property type="entry name" value="ENOYL-COA HYDRATASE-RELATED"/>
    <property type="match status" value="1"/>
</dbReference>
<dbReference type="CDD" id="cd06558">
    <property type="entry name" value="crotonase-like"/>
    <property type="match status" value="1"/>
</dbReference>
<gene>
    <name evidence="11" type="ORF">B8W67_16965</name>
</gene>
<evidence type="ECO:0000256" key="5">
    <source>
        <dbReference type="ARBA" id="ARBA00023221"/>
    </source>
</evidence>
<evidence type="ECO:0000256" key="9">
    <source>
        <dbReference type="ARBA" id="ARBA00063987"/>
    </source>
</evidence>
<organism evidence="11 12">
    <name type="scientific">Mycolicibacillus koreensis</name>
    <dbReference type="NCBI Taxonomy" id="1069220"/>
    <lineage>
        <taxon>Bacteria</taxon>
        <taxon>Bacillati</taxon>
        <taxon>Actinomycetota</taxon>
        <taxon>Actinomycetes</taxon>
        <taxon>Mycobacteriales</taxon>
        <taxon>Mycobacteriaceae</taxon>
        <taxon>Mycolicibacillus</taxon>
    </lineage>
</organism>
<dbReference type="SUPFAM" id="SSF52096">
    <property type="entry name" value="ClpP/crotonase"/>
    <property type="match status" value="1"/>
</dbReference>
<name>A0A7I7SIM3_9MYCO</name>
<evidence type="ECO:0000256" key="3">
    <source>
        <dbReference type="ARBA" id="ARBA00023098"/>
    </source>
</evidence>
<keyword evidence="4" id="KW-1207">Sterol metabolism</keyword>
<keyword evidence="5" id="KW-0753">Steroid metabolism</keyword>
<comment type="subunit">
    <text evidence="9">Homotrimer; substrate probably binds in elongated tunnels between the subunits.</text>
</comment>
<dbReference type="RefSeq" id="WP_069393773.1">
    <property type="nucleotide sequence ID" value="NZ_AP022594.1"/>
</dbReference>
<evidence type="ECO:0000256" key="8">
    <source>
        <dbReference type="ARBA" id="ARBA00050550"/>
    </source>
</evidence>
<keyword evidence="3" id="KW-0443">Lipid metabolism</keyword>
<dbReference type="NCBIfam" id="NF005864">
    <property type="entry name" value="PRK07799.1"/>
    <property type="match status" value="1"/>
</dbReference>
<dbReference type="Gene3D" id="1.10.12.10">
    <property type="entry name" value="Lyase 2-enoyl-coa Hydratase, Chain A, domain 2"/>
    <property type="match status" value="1"/>
</dbReference>
<evidence type="ECO:0000256" key="7">
    <source>
        <dbReference type="ARBA" id="ARBA00049645"/>
    </source>
</evidence>
<dbReference type="OrthoDB" id="4284283at2"/>